<dbReference type="RefSeq" id="WP_271324509.1">
    <property type="nucleotide sequence ID" value="NZ_JAAGKO020000028.1"/>
</dbReference>
<dbReference type="EMBL" id="JAAGKO020000028">
    <property type="protein sequence ID" value="MDI5964908.1"/>
    <property type="molecule type" value="Genomic_DNA"/>
</dbReference>
<comment type="caution">
    <text evidence="1">The sequence shown here is derived from an EMBL/GenBank/DDBJ whole genome shotgun (WGS) entry which is preliminary data.</text>
</comment>
<evidence type="ECO:0008006" key="3">
    <source>
        <dbReference type="Google" id="ProtNLM"/>
    </source>
</evidence>
<dbReference type="Proteomes" id="UP001156398">
    <property type="component" value="Unassembled WGS sequence"/>
</dbReference>
<keyword evidence="2" id="KW-1185">Reference proteome</keyword>
<reference evidence="1 2" key="1">
    <citation type="submission" date="2023-05" db="EMBL/GenBank/DDBJ databases">
        <title>Streptantibioticus silvisoli sp. nov., acidotolerant actinomycetes 1 from pine litter.</title>
        <authorList>
            <person name="Swiecimska M."/>
            <person name="Golinska P."/>
            <person name="Sangal V."/>
            <person name="Wachnowicz B."/>
            <person name="Goodfellow M."/>
        </authorList>
    </citation>
    <scope>NUCLEOTIDE SEQUENCE [LARGE SCALE GENOMIC DNA]</scope>
    <source>
        <strain evidence="1 2">SL54</strain>
    </source>
</reference>
<protein>
    <recommendedName>
        <fullName evidence="3">GIY-YIG nuclease family protein</fullName>
    </recommendedName>
</protein>
<organism evidence="1 2">
    <name type="scientific">Streptantibioticus silvisoli</name>
    <dbReference type="NCBI Taxonomy" id="2705255"/>
    <lineage>
        <taxon>Bacteria</taxon>
        <taxon>Bacillati</taxon>
        <taxon>Actinomycetota</taxon>
        <taxon>Actinomycetes</taxon>
        <taxon>Kitasatosporales</taxon>
        <taxon>Streptomycetaceae</taxon>
        <taxon>Streptantibioticus</taxon>
    </lineage>
</organism>
<evidence type="ECO:0000313" key="2">
    <source>
        <dbReference type="Proteomes" id="UP001156398"/>
    </source>
</evidence>
<sequence>MKVVYKITYPNGKVYVGSDLTDTRLGYFGSASRELLERDTDREALRDFTIRKQILWESESASDNEVRRQETQYIIKHRANDPAVGYNRRPIFRPDTP</sequence>
<evidence type="ECO:0000313" key="1">
    <source>
        <dbReference type="EMBL" id="MDI5964908.1"/>
    </source>
</evidence>
<accession>A0ABT6W5G6</accession>
<name>A0ABT6W5G6_9ACTN</name>
<gene>
    <name evidence="1" type="ORF">POF43_019630</name>
</gene>
<proteinExistence type="predicted"/>